<comment type="caution">
    <text evidence="1">The sequence shown here is derived from an EMBL/GenBank/DDBJ whole genome shotgun (WGS) entry which is preliminary data.</text>
</comment>
<dbReference type="EMBL" id="MFQH01000019">
    <property type="protein sequence ID" value="OGH77989.1"/>
    <property type="molecule type" value="Genomic_DNA"/>
</dbReference>
<sequence length="96" mass="11314">MGLFFSSPEEKYSKVRHPVMEIELRKLVSRSGGSLTQQDESTIETALLHKKHEHEDKLSLRDVYLVLHTLKNKQEISIFDEKKVMKEFEDFFASHH</sequence>
<dbReference type="AlphaFoldDB" id="A0A1F6N229"/>
<gene>
    <name evidence="1" type="ORF">A2983_02385</name>
</gene>
<name>A0A1F6N229_9BACT</name>
<accession>A0A1F6N229</accession>
<proteinExistence type="predicted"/>
<organism evidence="1 2">
    <name type="scientific">Candidatus Magasanikbacteria bacterium RIFCSPLOWO2_01_FULL_40_15</name>
    <dbReference type="NCBI Taxonomy" id="1798686"/>
    <lineage>
        <taxon>Bacteria</taxon>
        <taxon>Candidatus Magasanikiibacteriota</taxon>
    </lineage>
</organism>
<evidence type="ECO:0000313" key="2">
    <source>
        <dbReference type="Proteomes" id="UP000177040"/>
    </source>
</evidence>
<reference evidence="1 2" key="1">
    <citation type="journal article" date="2016" name="Nat. Commun.">
        <title>Thousands of microbial genomes shed light on interconnected biogeochemical processes in an aquifer system.</title>
        <authorList>
            <person name="Anantharaman K."/>
            <person name="Brown C.T."/>
            <person name="Hug L.A."/>
            <person name="Sharon I."/>
            <person name="Castelle C.J."/>
            <person name="Probst A.J."/>
            <person name="Thomas B.C."/>
            <person name="Singh A."/>
            <person name="Wilkins M.J."/>
            <person name="Karaoz U."/>
            <person name="Brodie E.L."/>
            <person name="Williams K.H."/>
            <person name="Hubbard S.S."/>
            <person name="Banfield J.F."/>
        </authorList>
    </citation>
    <scope>NUCLEOTIDE SEQUENCE [LARGE SCALE GENOMIC DNA]</scope>
</reference>
<dbReference type="Proteomes" id="UP000177040">
    <property type="component" value="Unassembled WGS sequence"/>
</dbReference>
<evidence type="ECO:0000313" key="1">
    <source>
        <dbReference type="EMBL" id="OGH77989.1"/>
    </source>
</evidence>
<protein>
    <submittedName>
        <fullName evidence="1">Uncharacterized protein</fullName>
    </submittedName>
</protein>